<gene>
    <name evidence="4" type="ORF">SAMN04489747_3847</name>
</gene>
<dbReference type="RefSeq" id="WP_090595728.1">
    <property type="nucleotide sequence ID" value="NZ_LT629688.1"/>
</dbReference>
<dbReference type="InterPro" id="IPR016181">
    <property type="entry name" value="Acyl_CoA_acyltransferase"/>
</dbReference>
<name>A0A1G7E7G7_9ACTN</name>
<dbReference type="Pfam" id="PF24553">
    <property type="entry name" value="Rv0428c_C"/>
    <property type="match status" value="1"/>
</dbReference>
<protein>
    <submittedName>
        <fullName evidence="4">Acetyltransferase (GNAT) family protein</fullName>
    </submittedName>
</protein>
<evidence type="ECO:0000313" key="4">
    <source>
        <dbReference type="EMBL" id="SDE59549.1"/>
    </source>
</evidence>
<dbReference type="InterPro" id="IPR050832">
    <property type="entry name" value="Bact_Acetyltransf"/>
</dbReference>
<keyword evidence="1 4" id="KW-0808">Transferase</keyword>
<dbReference type="PANTHER" id="PTHR43877">
    <property type="entry name" value="AMINOALKYLPHOSPHONATE N-ACETYLTRANSFERASE-RELATED-RELATED"/>
    <property type="match status" value="1"/>
</dbReference>
<feature type="domain" description="N-acetyltransferase" evidence="3">
    <location>
        <begin position="145"/>
        <end position="289"/>
    </location>
</feature>
<evidence type="ECO:0000256" key="2">
    <source>
        <dbReference type="ARBA" id="ARBA00023315"/>
    </source>
</evidence>
<dbReference type="AlphaFoldDB" id="A0A1G7E7G7"/>
<evidence type="ECO:0000256" key="1">
    <source>
        <dbReference type="ARBA" id="ARBA00022679"/>
    </source>
</evidence>
<dbReference type="SUPFAM" id="SSF55729">
    <property type="entry name" value="Acyl-CoA N-acyltransferases (Nat)"/>
    <property type="match status" value="1"/>
</dbReference>
<evidence type="ECO:0000313" key="5">
    <source>
        <dbReference type="Proteomes" id="UP000198546"/>
    </source>
</evidence>
<dbReference type="PROSITE" id="PS51186">
    <property type="entry name" value="GNAT"/>
    <property type="match status" value="1"/>
</dbReference>
<dbReference type="CDD" id="cd04301">
    <property type="entry name" value="NAT_SF"/>
    <property type="match status" value="1"/>
</dbReference>
<reference evidence="4 5" key="1">
    <citation type="submission" date="2016-10" db="EMBL/GenBank/DDBJ databases">
        <authorList>
            <person name="de Groot N.N."/>
        </authorList>
    </citation>
    <scope>NUCLEOTIDE SEQUENCE [LARGE SCALE GENOMIC DNA]</scope>
    <source>
        <strain evidence="4 5">MON 2.2</strain>
    </source>
</reference>
<keyword evidence="5" id="KW-1185">Reference proteome</keyword>
<dbReference type="InterPro" id="IPR000182">
    <property type="entry name" value="GNAT_dom"/>
</dbReference>
<dbReference type="Proteomes" id="UP000198546">
    <property type="component" value="Chromosome i"/>
</dbReference>
<keyword evidence="2" id="KW-0012">Acyltransferase</keyword>
<dbReference type="GO" id="GO:0016747">
    <property type="term" value="F:acyltransferase activity, transferring groups other than amino-acyl groups"/>
    <property type="evidence" value="ECO:0007669"/>
    <property type="project" value="InterPro"/>
</dbReference>
<dbReference type="STRING" id="675864.SAMN04489747_3847"/>
<dbReference type="InterPro" id="IPR056935">
    <property type="entry name" value="Rv0428c-like_C"/>
</dbReference>
<proteinExistence type="predicted"/>
<evidence type="ECO:0000259" key="3">
    <source>
        <dbReference type="PROSITE" id="PS51186"/>
    </source>
</evidence>
<organism evidence="4 5">
    <name type="scientific">Auraticoccus monumenti</name>
    <dbReference type="NCBI Taxonomy" id="675864"/>
    <lineage>
        <taxon>Bacteria</taxon>
        <taxon>Bacillati</taxon>
        <taxon>Actinomycetota</taxon>
        <taxon>Actinomycetes</taxon>
        <taxon>Propionibacteriales</taxon>
        <taxon>Propionibacteriaceae</taxon>
        <taxon>Auraticoccus</taxon>
    </lineage>
</organism>
<dbReference type="OrthoDB" id="9775595at2"/>
<dbReference type="EMBL" id="LT629688">
    <property type="protein sequence ID" value="SDE59549.1"/>
    <property type="molecule type" value="Genomic_DNA"/>
</dbReference>
<dbReference type="Gene3D" id="3.40.630.30">
    <property type="match status" value="1"/>
</dbReference>
<accession>A0A1G7E7G7</accession>
<sequence>MVGEVLRVSDREVLVAGRRGDVVVAWRQVVACRRVPPPPLPEPHRRVDVEEMTRVASRGWPAVRTEPLGDWQLRWSDGFTRRGSSVLAVGGPGTGHGAALDAVVDWYAALGRPALVQLADSPLADVLAPDLAARGFVPAHETLLMTAPSATVAVEDDRVVWADVLEPVWERAYARQRPGAPEAARQVLGAAGASFARVEEDGRVVAVGRLTVDGGWGGLSCIWVDPALRRRGLATSLTRALAARARREGAGSLYLQVEADNAAALVLYQRLGFTEHHRYRYWEQSQAAS</sequence>